<dbReference type="AlphaFoldDB" id="A0A7J5BPX3"/>
<dbReference type="InterPro" id="IPR021949">
    <property type="entry name" value="DUF3566_TM"/>
</dbReference>
<feature type="domain" description="DUF3566" evidence="2">
    <location>
        <begin position="19"/>
        <end position="134"/>
    </location>
</feature>
<gene>
    <name evidence="3" type="ORF">F8O01_12200</name>
</gene>
<evidence type="ECO:0000313" key="4">
    <source>
        <dbReference type="Proteomes" id="UP000467240"/>
    </source>
</evidence>
<evidence type="ECO:0000259" key="2">
    <source>
        <dbReference type="Pfam" id="PF12089"/>
    </source>
</evidence>
<feature type="transmembrane region" description="Helical" evidence="1">
    <location>
        <begin position="93"/>
        <end position="119"/>
    </location>
</feature>
<feature type="transmembrane region" description="Helical" evidence="1">
    <location>
        <begin position="33"/>
        <end position="59"/>
    </location>
</feature>
<keyword evidence="1" id="KW-0472">Membrane</keyword>
<comment type="caution">
    <text evidence="3">The sequence shown here is derived from an EMBL/GenBank/DDBJ whole genome shotgun (WGS) entry which is preliminary data.</text>
</comment>
<sequence length="136" mass="14337">MTSVADKLAQKSTRKTASKQVRLRLVHIDFWSVVKLTFLIGVCGIVIAVIAVALLWTVLVQTGVFDSVNSLLNDVTGEGNNISVATFVQFGPLMGFTLVVSALNCVASTALAAVGAFLYNLSVRLTGGLVFGFTNG</sequence>
<reference evidence="3 4" key="1">
    <citation type="submission" date="2019-09" db="EMBL/GenBank/DDBJ databases">
        <title>Phylogeny of genus Pseudoclavibacter and closely related genus.</title>
        <authorList>
            <person name="Li Y."/>
        </authorList>
    </citation>
    <scope>NUCLEOTIDE SEQUENCE [LARGE SCALE GENOMIC DNA]</scope>
    <source>
        <strain evidence="3 4">DSM 23821</strain>
    </source>
</reference>
<dbReference type="Pfam" id="PF12089">
    <property type="entry name" value="DUF3566"/>
    <property type="match status" value="1"/>
</dbReference>
<dbReference type="EMBL" id="WBJZ01000015">
    <property type="protein sequence ID" value="KAB1655377.1"/>
    <property type="molecule type" value="Genomic_DNA"/>
</dbReference>
<protein>
    <submittedName>
        <fullName evidence="3">DUF3566 domain-containing protein</fullName>
    </submittedName>
</protein>
<dbReference type="Proteomes" id="UP000467240">
    <property type="component" value="Unassembled WGS sequence"/>
</dbReference>
<evidence type="ECO:0000313" key="3">
    <source>
        <dbReference type="EMBL" id="KAB1655377.1"/>
    </source>
</evidence>
<dbReference type="OrthoDB" id="3240216at2"/>
<organism evidence="3 4">
    <name type="scientific">Pseudoclavibacter chungangensis</name>
    <dbReference type="NCBI Taxonomy" id="587635"/>
    <lineage>
        <taxon>Bacteria</taxon>
        <taxon>Bacillati</taxon>
        <taxon>Actinomycetota</taxon>
        <taxon>Actinomycetes</taxon>
        <taxon>Micrococcales</taxon>
        <taxon>Microbacteriaceae</taxon>
        <taxon>Pseudoclavibacter</taxon>
    </lineage>
</organism>
<keyword evidence="1" id="KW-1133">Transmembrane helix</keyword>
<proteinExistence type="predicted"/>
<accession>A0A7J5BPX3</accession>
<evidence type="ECO:0000256" key="1">
    <source>
        <dbReference type="SAM" id="Phobius"/>
    </source>
</evidence>
<keyword evidence="1" id="KW-0812">Transmembrane</keyword>
<dbReference type="RefSeq" id="WP_158041159.1">
    <property type="nucleotide sequence ID" value="NZ_JACCFV010000001.1"/>
</dbReference>
<name>A0A7J5BPX3_9MICO</name>
<keyword evidence="4" id="KW-1185">Reference proteome</keyword>